<keyword evidence="1" id="KW-0812">Transmembrane</keyword>
<feature type="transmembrane region" description="Helical" evidence="1">
    <location>
        <begin position="158"/>
        <end position="175"/>
    </location>
</feature>
<evidence type="ECO:0000313" key="4">
    <source>
        <dbReference type="Proteomes" id="UP000280881"/>
    </source>
</evidence>
<proteinExistence type="predicted"/>
<dbReference type="InterPro" id="IPR002656">
    <property type="entry name" value="Acyl_transf_3_dom"/>
</dbReference>
<feature type="transmembrane region" description="Helical" evidence="1">
    <location>
        <begin position="181"/>
        <end position="200"/>
    </location>
</feature>
<feature type="transmembrane region" description="Helical" evidence="1">
    <location>
        <begin position="212"/>
        <end position="231"/>
    </location>
</feature>
<keyword evidence="4" id="KW-1185">Reference proteome</keyword>
<accession>A0A420W652</accession>
<organism evidence="3 4">
    <name type="scientific">Thermovibrio guaymasensis</name>
    <dbReference type="NCBI Taxonomy" id="240167"/>
    <lineage>
        <taxon>Bacteria</taxon>
        <taxon>Pseudomonadati</taxon>
        <taxon>Aquificota</taxon>
        <taxon>Aquificia</taxon>
        <taxon>Desulfurobacteriales</taxon>
        <taxon>Desulfurobacteriaceae</taxon>
        <taxon>Thermovibrio</taxon>
    </lineage>
</organism>
<dbReference type="GO" id="GO:0016747">
    <property type="term" value="F:acyltransferase activity, transferring groups other than amino-acyl groups"/>
    <property type="evidence" value="ECO:0007669"/>
    <property type="project" value="InterPro"/>
</dbReference>
<gene>
    <name evidence="3" type="ORF">C7457_1446</name>
</gene>
<feature type="transmembrane region" description="Helical" evidence="1">
    <location>
        <begin position="272"/>
        <end position="293"/>
    </location>
</feature>
<name>A0A420W652_9BACT</name>
<dbReference type="EMBL" id="RBIE01000003">
    <property type="protein sequence ID" value="RKQ60622.1"/>
    <property type="molecule type" value="Genomic_DNA"/>
</dbReference>
<evidence type="ECO:0000256" key="1">
    <source>
        <dbReference type="SAM" id="Phobius"/>
    </source>
</evidence>
<feature type="domain" description="Acyltransferase 3" evidence="2">
    <location>
        <begin position="4"/>
        <end position="314"/>
    </location>
</feature>
<feature type="transmembrane region" description="Helical" evidence="1">
    <location>
        <begin position="128"/>
        <end position="151"/>
    </location>
</feature>
<dbReference type="GO" id="GO:0016020">
    <property type="term" value="C:membrane"/>
    <property type="evidence" value="ECO:0007669"/>
    <property type="project" value="TreeGrafter"/>
</dbReference>
<reference evidence="3 4" key="1">
    <citation type="submission" date="2018-10" db="EMBL/GenBank/DDBJ databases">
        <title>Genomic Encyclopedia of Type Strains, Phase IV (KMG-IV): sequencing the most valuable type-strain genomes for metagenomic binning, comparative biology and taxonomic classification.</title>
        <authorList>
            <person name="Goeker M."/>
        </authorList>
    </citation>
    <scope>NUCLEOTIDE SEQUENCE [LARGE SCALE GENOMIC DNA]</scope>
    <source>
        <strain evidence="3 4">DSM 15521</strain>
    </source>
</reference>
<feature type="transmembrane region" description="Helical" evidence="1">
    <location>
        <begin position="243"/>
        <end position="260"/>
    </location>
</feature>
<dbReference type="AlphaFoldDB" id="A0A420W652"/>
<feature type="transmembrane region" description="Helical" evidence="1">
    <location>
        <begin position="72"/>
        <end position="91"/>
    </location>
</feature>
<keyword evidence="1" id="KW-1133">Transmembrane helix</keyword>
<feature type="transmembrane region" description="Helical" evidence="1">
    <location>
        <begin position="299"/>
        <end position="319"/>
    </location>
</feature>
<keyword evidence="1" id="KW-0472">Membrane</keyword>
<evidence type="ECO:0000313" key="3">
    <source>
        <dbReference type="EMBL" id="RKQ60622.1"/>
    </source>
</evidence>
<evidence type="ECO:0000259" key="2">
    <source>
        <dbReference type="Pfam" id="PF01757"/>
    </source>
</evidence>
<sequence>MTGYLRFFLAYLVLLSHTGFRVHGMNPGVFAVVIFYILAGHVVTHLLLDIFWKRGKSTLLFYLDRILRIYPLYFYVSLITLIFLAVTSFGGPKFSLLNIANNFLVIPLNYYMFIQDNLIILTSTKPPWWLIPPAWSLGAELQVYILLPLLIKIRKLGLFLLFGSFIVYSLANLNVVHSDYYGYRLIVGTLFIFMIGSFLQKIANKKITSLEFFSLFFIYIICVAWFIYFVVVKHTYGAYTRETLLGIILGTPVVYWAIINKKNLPFNRFLGSLSYGVFLSHFLSIWLLEYIGISPNNLYYLLLITIIVILISVIGVFLIEKPIEKIRFNL</sequence>
<dbReference type="Pfam" id="PF01757">
    <property type="entry name" value="Acyl_transf_3"/>
    <property type="match status" value="1"/>
</dbReference>
<dbReference type="PANTHER" id="PTHR23028">
    <property type="entry name" value="ACETYLTRANSFERASE"/>
    <property type="match status" value="1"/>
</dbReference>
<dbReference type="InterPro" id="IPR050879">
    <property type="entry name" value="Acyltransferase_3"/>
</dbReference>
<comment type="caution">
    <text evidence="3">The sequence shown here is derived from an EMBL/GenBank/DDBJ whole genome shotgun (WGS) entry which is preliminary data.</text>
</comment>
<dbReference type="Proteomes" id="UP000280881">
    <property type="component" value="Unassembled WGS sequence"/>
</dbReference>
<feature type="transmembrane region" description="Helical" evidence="1">
    <location>
        <begin position="29"/>
        <end position="52"/>
    </location>
</feature>
<dbReference type="PANTHER" id="PTHR23028:SF53">
    <property type="entry name" value="ACYL_TRANSF_3 DOMAIN-CONTAINING PROTEIN"/>
    <property type="match status" value="1"/>
</dbReference>
<protein>
    <submittedName>
        <fullName evidence="3">Peptidoglycan/LPS O-acetylase OafA/YrhL</fullName>
    </submittedName>
</protein>
<dbReference type="GO" id="GO:0000271">
    <property type="term" value="P:polysaccharide biosynthetic process"/>
    <property type="evidence" value="ECO:0007669"/>
    <property type="project" value="TreeGrafter"/>
</dbReference>